<dbReference type="AlphaFoldDB" id="A0A8J8M9D2"/>
<evidence type="ECO:0000313" key="1">
    <source>
        <dbReference type="EMBL" id="QUH28535.1"/>
    </source>
</evidence>
<reference evidence="1 2" key="1">
    <citation type="submission" date="2020-07" db="EMBL/GenBank/DDBJ databases">
        <title>Vallitalea guaymasensis genome.</title>
        <authorList>
            <person name="Postec A."/>
        </authorList>
    </citation>
    <scope>NUCLEOTIDE SEQUENCE [LARGE SCALE GENOMIC DNA]</scope>
    <source>
        <strain evidence="1 2">Ra1766G1</strain>
    </source>
</reference>
<dbReference type="EMBL" id="CP058561">
    <property type="protein sequence ID" value="QUH28535.1"/>
    <property type="molecule type" value="Genomic_DNA"/>
</dbReference>
<organism evidence="1 2">
    <name type="scientific">Vallitalea guaymasensis</name>
    <dbReference type="NCBI Taxonomy" id="1185412"/>
    <lineage>
        <taxon>Bacteria</taxon>
        <taxon>Bacillati</taxon>
        <taxon>Bacillota</taxon>
        <taxon>Clostridia</taxon>
        <taxon>Lachnospirales</taxon>
        <taxon>Vallitaleaceae</taxon>
        <taxon>Vallitalea</taxon>
    </lineage>
</organism>
<proteinExistence type="predicted"/>
<dbReference type="InterPro" id="IPR015943">
    <property type="entry name" value="WD40/YVTN_repeat-like_dom_sf"/>
</dbReference>
<dbReference type="SUPFAM" id="SSF50998">
    <property type="entry name" value="Quinoprotein alcohol dehydrogenase-like"/>
    <property type="match status" value="1"/>
</dbReference>
<dbReference type="InterPro" id="IPR011047">
    <property type="entry name" value="Quinoprotein_ADH-like_sf"/>
</dbReference>
<dbReference type="RefSeq" id="WP_212692761.1">
    <property type="nucleotide sequence ID" value="NZ_CP058561.1"/>
</dbReference>
<name>A0A8J8M9D2_9FIRM</name>
<dbReference type="Gene3D" id="2.130.10.10">
    <property type="entry name" value="YVTN repeat-like/Quinoprotein amine dehydrogenase"/>
    <property type="match status" value="1"/>
</dbReference>
<evidence type="ECO:0000313" key="2">
    <source>
        <dbReference type="Proteomes" id="UP000677305"/>
    </source>
</evidence>
<keyword evidence="2" id="KW-1185">Reference proteome</keyword>
<sequence>MFKNVFQLNGTNNIMKIDGNIIYVCSDKNIIKIDKNTSNVIDCKKVFPKNGKSRDFIIDGDFIYFREFCTCYRIDSDTLTIMNEWKLGNDLRTDICGICTDDINFYAGIRNGPLAIINKKTGQLKYYNVSDSSIWTIKADDFIYAGNVNGQMLKIDKVSYQLIKYTNIHKKNLKSMLLTKEYIYTGSQDLSLGIIDRKTIECIDKYKNCHKKMFYLVGKWKNFMITASVPCGETKIWDISNHSLYKTINKATWNMTMKDSKLYMMDGGMISYADMNKL</sequence>
<gene>
    <name evidence="1" type="ORF">HYG85_06190</name>
</gene>
<dbReference type="KEGG" id="vgu:HYG85_06190"/>
<accession>A0A8J8M9D2</accession>
<protein>
    <submittedName>
        <fullName evidence="1">Uncharacterized protein</fullName>
    </submittedName>
</protein>
<dbReference type="Proteomes" id="UP000677305">
    <property type="component" value="Chromosome"/>
</dbReference>